<dbReference type="EMBL" id="CAJNOC010004949">
    <property type="protein sequence ID" value="CAF1038502.1"/>
    <property type="molecule type" value="Genomic_DNA"/>
</dbReference>
<comment type="caution">
    <text evidence="1">The sequence shown here is derived from an EMBL/GenBank/DDBJ whole genome shotgun (WGS) entry which is preliminary data.</text>
</comment>
<sequence>MSKKSSNVDEFDKENLINKLFRNKIRLYNNIFAFTSFRGDARNRVPLGNLSENTQFLPNQTIQINSNLQPLQSETSAIHSNFTSQVQNGQVLNHQPLSVNSLNVHIFQIPVWSNTSYINNNLSSSHIQLTQPNAHHFISNPQNNQSSISIQRIIHPTYTEITNNTSEFVIPNNPNLNSNQDQSIPKVIDSFLETYGY</sequence>
<reference evidence="1" key="1">
    <citation type="submission" date="2021-02" db="EMBL/GenBank/DDBJ databases">
        <authorList>
            <person name="Nowell W R."/>
        </authorList>
    </citation>
    <scope>NUCLEOTIDE SEQUENCE</scope>
    <source>
        <strain evidence="1">Ploen Becks lab</strain>
    </source>
</reference>
<organism evidence="1 2">
    <name type="scientific">Brachionus calyciflorus</name>
    <dbReference type="NCBI Taxonomy" id="104777"/>
    <lineage>
        <taxon>Eukaryota</taxon>
        <taxon>Metazoa</taxon>
        <taxon>Spiralia</taxon>
        <taxon>Gnathifera</taxon>
        <taxon>Rotifera</taxon>
        <taxon>Eurotatoria</taxon>
        <taxon>Monogononta</taxon>
        <taxon>Pseudotrocha</taxon>
        <taxon>Ploima</taxon>
        <taxon>Brachionidae</taxon>
        <taxon>Brachionus</taxon>
    </lineage>
</organism>
<evidence type="ECO:0000313" key="1">
    <source>
        <dbReference type="EMBL" id="CAF1038502.1"/>
    </source>
</evidence>
<proteinExistence type="predicted"/>
<protein>
    <submittedName>
        <fullName evidence="1">Uncharacterized protein</fullName>
    </submittedName>
</protein>
<dbReference type="AlphaFoldDB" id="A0A814JJG4"/>
<gene>
    <name evidence="1" type="ORF">OXX778_LOCUS18230</name>
</gene>
<keyword evidence="2" id="KW-1185">Reference proteome</keyword>
<evidence type="ECO:0000313" key="2">
    <source>
        <dbReference type="Proteomes" id="UP000663879"/>
    </source>
</evidence>
<dbReference type="Proteomes" id="UP000663879">
    <property type="component" value="Unassembled WGS sequence"/>
</dbReference>
<accession>A0A814JJG4</accession>
<name>A0A814JJG4_9BILA</name>